<evidence type="ECO:0000313" key="9">
    <source>
        <dbReference type="Proteomes" id="UP000282818"/>
    </source>
</evidence>
<accession>A0A437Q6W0</accession>
<evidence type="ECO:0000256" key="4">
    <source>
        <dbReference type="ARBA" id="ARBA00022525"/>
    </source>
</evidence>
<organism evidence="8 9">
    <name type="scientific">Neptunomonas marina</name>
    <dbReference type="NCBI Taxonomy" id="1815562"/>
    <lineage>
        <taxon>Bacteria</taxon>
        <taxon>Pseudomonadati</taxon>
        <taxon>Pseudomonadota</taxon>
        <taxon>Gammaproteobacteria</taxon>
        <taxon>Oceanospirillales</taxon>
        <taxon>Oceanospirillaceae</taxon>
        <taxon>Neptunomonas</taxon>
    </lineage>
</organism>
<dbReference type="InterPro" id="IPR001492">
    <property type="entry name" value="Flagellin"/>
</dbReference>
<dbReference type="NCBIfam" id="TIGR02550">
    <property type="entry name" value="flagell_flgL"/>
    <property type="match status" value="1"/>
</dbReference>
<dbReference type="Pfam" id="PF00700">
    <property type="entry name" value="Flagellin_C"/>
    <property type="match status" value="1"/>
</dbReference>
<dbReference type="Pfam" id="PF00669">
    <property type="entry name" value="Flagellin_N"/>
    <property type="match status" value="1"/>
</dbReference>
<dbReference type="EMBL" id="SACQ01000005">
    <property type="protein sequence ID" value="RVU30249.1"/>
    <property type="molecule type" value="Genomic_DNA"/>
</dbReference>
<keyword evidence="9" id="KW-1185">Reference proteome</keyword>
<keyword evidence="8" id="KW-0282">Flagellum</keyword>
<comment type="similarity">
    <text evidence="3">Belongs to the bacterial flagellin family.</text>
</comment>
<feature type="domain" description="Flagellin C-terminal" evidence="7">
    <location>
        <begin position="349"/>
        <end position="430"/>
    </location>
</feature>
<comment type="caution">
    <text evidence="8">The sequence shown here is derived from an EMBL/GenBank/DDBJ whole genome shotgun (WGS) entry which is preliminary data.</text>
</comment>
<evidence type="ECO:0000259" key="6">
    <source>
        <dbReference type="Pfam" id="PF00669"/>
    </source>
</evidence>
<evidence type="ECO:0000256" key="2">
    <source>
        <dbReference type="ARBA" id="ARBA00004613"/>
    </source>
</evidence>
<evidence type="ECO:0000256" key="5">
    <source>
        <dbReference type="ARBA" id="ARBA00023143"/>
    </source>
</evidence>
<dbReference type="SUPFAM" id="SSF64518">
    <property type="entry name" value="Phase 1 flagellin"/>
    <property type="match status" value="1"/>
</dbReference>
<dbReference type="GO" id="GO:0009424">
    <property type="term" value="C:bacterial-type flagellum hook"/>
    <property type="evidence" value="ECO:0007669"/>
    <property type="project" value="InterPro"/>
</dbReference>
<dbReference type="InterPro" id="IPR046358">
    <property type="entry name" value="Flagellin_C"/>
</dbReference>
<keyword evidence="8" id="KW-0969">Cilium</keyword>
<dbReference type="GO" id="GO:0005576">
    <property type="term" value="C:extracellular region"/>
    <property type="evidence" value="ECO:0007669"/>
    <property type="project" value="UniProtKB-SubCell"/>
</dbReference>
<evidence type="ECO:0000256" key="3">
    <source>
        <dbReference type="ARBA" id="ARBA00005709"/>
    </source>
</evidence>
<keyword evidence="5" id="KW-0975">Bacterial flagellum</keyword>
<dbReference type="GO" id="GO:0005198">
    <property type="term" value="F:structural molecule activity"/>
    <property type="evidence" value="ECO:0007669"/>
    <property type="project" value="InterPro"/>
</dbReference>
<dbReference type="PANTHER" id="PTHR42792:SF1">
    <property type="entry name" value="FLAGELLAR HOOK-ASSOCIATED PROTEIN 3"/>
    <property type="match status" value="1"/>
</dbReference>
<keyword evidence="4" id="KW-0964">Secreted</keyword>
<dbReference type="InterPro" id="IPR001029">
    <property type="entry name" value="Flagellin_N"/>
</dbReference>
<evidence type="ECO:0000259" key="7">
    <source>
        <dbReference type="Pfam" id="PF00700"/>
    </source>
</evidence>
<keyword evidence="8" id="KW-0966">Cell projection</keyword>
<dbReference type="Gene3D" id="1.20.1330.10">
    <property type="entry name" value="f41 fragment of flagellin, N-terminal domain"/>
    <property type="match status" value="1"/>
</dbReference>
<feature type="domain" description="Flagellin N-terminal" evidence="6">
    <location>
        <begin position="4"/>
        <end position="142"/>
    </location>
</feature>
<evidence type="ECO:0000256" key="1">
    <source>
        <dbReference type="ARBA" id="ARBA00004365"/>
    </source>
</evidence>
<dbReference type="AlphaFoldDB" id="A0A437Q6W0"/>
<dbReference type="GO" id="GO:0071973">
    <property type="term" value="P:bacterial-type flagellum-dependent cell motility"/>
    <property type="evidence" value="ECO:0007669"/>
    <property type="project" value="InterPro"/>
</dbReference>
<protein>
    <submittedName>
        <fullName evidence="8">Flagellar hook-associated protein 3</fullName>
    </submittedName>
</protein>
<gene>
    <name evidence="8" type="primary">flgL</name>
    <name evidence="8" type="ORF">EOE65_11395</name>
</gene>
<name>A0A437Q6W0_9GAMM</name>
<reference evidence="8 9" key="1">
    <citation type="submission" date="2019-01" db="EMBL/GenBank/DDBJ databases">
        <authorList>
            <person name="Chen W.-M."/>
        </authorList>
    </citation>
    <scope>NUCLEOTIDE SEQUENCE [LARGE SCALE GENOMIC DNA]</scope>
    <source>
        <strain evidence="8 9">HPM-16</strain>
    </source>
</reference>
<dbReference type="Proteomes" id="UP000282818">
    <property type="component" value="Unassembled WGS sequence"/>
</dbReference>
<comment type="subcellular location">
    <subcellularLocation>
        <location evidence="1">Bacterial flagellum</location>
    </subcellularLocation>
    <subcellularLocation>
        <location evidence="2">Secreted</location>
    </subcellularLocation>
</comment>
<dbReference type="PANTHER" id="PTHR42792">
    <property type="entry name" value="FLAGELLIN"/>
    <property type="match status" value="1"/>
</dbReference>
<proteinExistence type="inferred from homology"/>
<evidence type="ECO:0000313" key="8">
    <source>
        <dbReference type="EMBL" id="RVU30249.1"/>
    </source>
</evidence>
<sequence>MMRISTQQQYLQTIDQMQRTQATLADKQNEINTGKRLITPSDDPVAAAQVVKLERELAQYEKFDDNINVTKRRLQLEDSLLDDINIAMDRINELALKAGNEATLTDQDRKGIANELYELTDYVAGLMNTQDSEGEYIFAGSKGSTKPYEELANNRFAYRGDDGQRSIQVGGDLYIASNDSGQYLFEAVEGPLEINMTGVAIAEANATNTQPFIREASFSSAALEEQFLQAAEGVGDITIRVDEPQPNVFEYSVLDAAGNPVADTDGTPLQNIPAGDLSTTPLAVNMFGLTFELHEPSNGVNGNEITLNIERERQNILDVAVDLAKVLEQPVDGPESKAELSEAVATALNGVQQAQDRNNEARTTLGSRLSTLEKIAESNIDFELFTKTAISRLVDTDMAEAITEFRFAEATLQASQATFGRVASLSLFNYIN</sequence>
<dbReference type="InterPro" id="IPR013384">
    <property type="entry name" value="Flagell_FlgL"/>
</dbReference>